<protein>
    <submittedName>
        <fullName evidence="2">Uncharacterized protein</fullName>
    </submittedName>
</protein>
<sequence>MPEEYASVNDLLLRHAQPTNPNTPAAFYECMWYCSDGNPKSRLTNWMNHITEREPSFASEPGTYICTGSRYAQWYSKRNSIWKRPWKKSKSTNPTTWPIRTAVSTFIHRLSQSSTFKIDSSIFVPRTGVRVPHADYGFGAHPHRRGTAGPSHRC</sequence>
<dbReference type="WBParaSite" id="nRc.2.0.1.t32359-RA">
    <property type="protein sequence ID" value="nRc.2.0.1.t32359-RA"/>
    <property type="gene ID" value="nRc.2.0.1.g32359"/>
</dbReference>
<dbReference type="AlphaFoldDB" id="A0A915K214"/>
<dbReference type="Proteomes" id="UP000887565">
    <property type="component" value="Unplaced"/>
</dbReference>
<accession>A0A915K214</accession>
<evidence type="ECO:0000313" key="2">
    <source>
        <dbReference type="WBParaSite" id="nRc.2.0.1.t32359-RA"/>
    </source>
</evidence>
<keyword evidence="1" id="KW-1185">Reference proteome</keyword>
<organism evidence="1 2">
    <name type="scientific">Romanomermis culicivorax</name>
    <name type="common">Nematode worm</name>
    <dbReference type="NCBI Taxonomy" id="13658"/>
    <lineage>
        <taxon>Eukaryota</taxon>
        <taxon>Metazoa</taxon>
        <taxon>Ecdysozoa</taxon>
        <taxon>Nematoda</taxon>
        <taxon>Enoplea</taxon>
        <taxon>Dorylaimia</taxon>
        <taxon>Mermithida</taxon>
        <taxon>Mermithoidea</taxon>
        <taxon>Mermithidae</taxon>
        <taxon>Romanomermis</taxon>
    </lineage>
</organism>
<proteinExistence type="predicted"/>
<name>A0A915K214_ROMCU</name>
<evidence type="ECO:0000313" key="1">
    <source>
        <dbReference type="Proteomes" id="UP000887565"/>
    </source>
</evidence>
<reference evidence="2" key="1">
    <citation type="submission" date="2022-11" db="UniProtKB">
        <authorList>
            <consortium name="WormBaseParasite"/>
        </authorList>
    </citation>
    <scope>IDENTIFICATION</scope>
</reference>